<accession>A0ABQ8KNM4</accession>
<protein>
    <recommendedName>
        <fullName evidence="4">C2H2-type domain-containing protein</fullName>
    </recommendedName>
</protein>
<proteinExistence type="predicted"/>
<gene>
    <name evidence="2" type="ORF">C8Q71DRAFT_745368</name>
</gene>
<feature type="region of interest" description="Disordered" evidence="1">
    <location>
        <begin position="121"/>
        <end position="180"/>
    </location>
</feature>
<keyword evidence="3" id="KW-1185">Reference proteome</keyword>
<comment type="caution">
    <text evidence="2">The sequence shown here is derived from an EMBL/GenBank/DDBJ whole genome shotgun (WGS) entry which is preliminary data.</text>
</comment>
<evidence type="ECO:0000313" key="2">
    <source>
        <dbReference type="EMBL" id="KAH9840000.1"/>
    </source>
</evidence>
<reference evidence="2 3" key="1">
    <citation type="journal article" date="2021" name="Environ. Microbiol.">
        <title>Gene family expansions and transcriptome signatures uncover fungal adaptations to wood decay.</title>
        <authorList>
            <person name="Hage H."/>
            <person name="Miyauchi S."/>
            <person name="Viragh M."/>
            <person name="Drula E."/>
            <person name="Min B."/>
            <person name="Chaduli D."/>
            <person name="Navarro D."/>
            <person name="Favel A."/>
            <person name="Norest M."/>
            <person name="Lesage-Meessen L."/>
            <person name="Balint B."/>
            <person name="Merenyi Z."/>
            <person name="de Eugenio L."/>
            <person name="Morin E."/>
            <person name="Martinez A.T."/>
            <person name="Baldrian P."/>
            <person name="Stursova M."/>
            <person name="Martinez M.J."/>
            <person name="Novotny C."/>
            <person name="Magnuson J.K."/>
            <person name="Spatafora J.W."/>
            <person name="Maurice S."/>
            <person name="Pangilinan J."/>
            <person name="Andreopoulos W."/>
            <person name="LaButti K."/>
            <person name="Hundley H."/>
            <person name="Na H."/>
            <person name="Kuo A."/>
            <person name="Barry K."/>
            <person name="Lipzen A."/>
            <person name="Henrissat B."/>
            <person name="Riley R."/>
            <person name="Ahrendt S."/>
            <person name="Nagy L.G."/>
            <person name="Grigoriev I.V."/>
            <person name="Martin F."/>
            <person name="Rosso M.N."/>
        </authorList>
    </citation>
    <scope>NUCLEOTIDE SEQUENCE [LARGE SCALE GENOMIC DNA]</scope>
    <source>
        <strain evidence="2 3">CIRM-BRFM 1785</strain>
    </source>
</reference>
<dbReference type="GeneID" id="72003727"/>
<organism evidence="2 3">
    <name type="scientific">Rhodofomes roseus</name>
    <dbReference type="NCBI Taxonomy" id="34475"/>
    <lineage>
        <taxon>Eukaryota</taxon>
        <taxon>Fungi</taxon>
        <taxon>Dikarya</taxon>
        <taxon>Basidiomycota</taxon>
        <taxon>Agaricomycotina</taxon>
        <taxon>Agaricomycetes</taxon>
        <taxon>Polyporales</taxon>
        <taxon>Rhodofomes</taxon>
    </lineage>
</organism>
<feature type="region of interest" description="Disordered" evidence="1">
    <location>
        <begin position="62"/>
        <end position="99"/>
    </location>
</feature>
<evidence type="ECO:0000313" key="3">
    <source>
        <dbReference type="Proteomes" id="UP000814176"/>
    </source>
</evidence>
<evidence type="ECO:0008006" key="4">
    <source>
        <dbReference type="Google" id="ProtNLM"/>
    </source>
</evidence>
<sequence length="215" mass="23421">MLQTLSDALPLARDDPFCISKHPASGPLYLQQPSLEIIQLTEVPPPPRHQYTLPASSFISSSYVSSSSSSSDETEDETACSSYCSSDPEEETTRVSVPDETYKTRLHRVLVWREKLVKALGAPSTAPPPAPSAQLKRKADDEEPESDDDTASHSSKRSRSSAYRSHAPWPHSTASAHSCPACDASFTTRQSLQLHASEPSPNDACRAAVEYDFEG</sequence>
<evidence type="ECO:0000256" key="1">
    <source>
        <dbReference type="SAM" id="MobiDB-lite"/>
    </source>
</evidence>
<name>A0ABQ8KNM4_9APHY</name>
<feature type="compositionally biased region" description="Low complexity" evidence="1">
    <location>
        <begin position="62"/>
        <end position="71"/>
    </location>
</feature>
<dbReference type="EMBL" id="JADCUA010000005">
    <property type="protein sequence ID" value="KAH9840000.1"/>
    <property type="molecule type" value="Genomic_DNA"/>
</dbReference>
<dbReference type="RefSeq" id="XP_047781650.1">
    <property type="nucleotide sequence ID" value="XM_047922995.1"/>
</dbReference>
<dbReference type="Proteomes" id="UP000814176">
    <property type="component" value="Unassembled WGS sequence"/>
</dbReference>